<dbReference type="GO" id="GO:0005829">
    <property type="term" value="C:cytosol"/>
    <property type="evidence" value="ECO:0007669"/>
    <property type="project" value="TreeGrafter"/>
</dbReference>
<reference evidence="3 4" key="1">
    <citation type="submission" date="2018-09" db="EMBL/GenBank/DDBJ databases">
        <title>Isolation, diversity and antifungal activity of actinobacteria from wheat.</title>
        <authorList>
            <person name="Han C."/>
        </authorList>
    </citation>
    <scope>NUCLEOTIDE SEQUENCE [LARGE SCALE GENOMIC DNA]</scope>
    <source>
        <strain evidence="3 4">NEAU-YY265</strain>
    </source>
</reference>
<dbReference type="InterPro" id="IPR036291">
    <property type="entry name" value="NAD(P)-bd_dom_sf"/>
</dbReference>
<dbReference type="PANTHER" id="PTHR44154:SF1">
    <property type="entry name" value="QUINONE OXIDOREDUCTASE"/>
    <property type="match status" value="1"/>
</dbReference>
<dbReference type="OrthoDB" id="7355832at2"/>
<dbReference type="InterPro" id="IPR020843">
    <property type="entry name" value="ER"/>
</dbReference>
<dbReference type="GO" id="GO:0003960">
    <property type="term" value="F:quinone reductase (NADPH) activity"/>
    <property type="evidence" value="ECO:0007669"/>
    <property type="project" value="TreeGrafter"/>
</dbReference>
<comment type="caution">
    <text evidence="3">The sequence shown here is derived from an EMBL/GenBank/DDBJ whole genome shotgun (WGS) entry which is preliminary data.</text>
</comment>
<dbReference type="InterPro" id="IPR013154">
    <property type="entry name" value="ADH-like_N"/>
</dbReference>
<sequence length="342" mass="34547">MKAIVHDESGPADVLRLSERPVPDPGPGEVRVRIAVSGVNPTDWKSRSGGYGAFSGTESVPNQDGSGVIDAVGDGVGGLAVGDRVWVTLAAHERPDRGTAQEYTVVPVERVFVLPDGAGFELGAAVGIPAITAHRALTVAEDGPERLSPGALDGRVVLVAGGAGAVGNAAIQLARWAGATVIATVSSDAKGALATAAGAHHVVRYGGGADVAAAVRSIAADGVDLVVEVAAGANAATDTAVLKPRGTVAIYANNGDVPFNVNVREYMGLNARLQFVLLYTVGWDKLRAAGDDVNAAIAAGAFRIGGDAGLPLHHFTLEQTADAHRAVEDGATGKVLITVADA</sequence>
<accession>A0A418KM63</accession>
<dbReference type="Pfam" id="PF00107">
    <property type="entry name" value="ADH_zinc_N"/>
    <property type="match status" value="1"/>
</dbReference>
<dbReference type="CDD" id="cd08253">
    <property type="entry name" value="zeta_crystallin"/>
    <property type="match status" value="1"/>
</dbReference>
<dbReference type="AlphaFoldDB" id="A0A418KM63"/>
<dbReference type="Gene3D" id="3.90.180.10">
    <property type="entry name" value="Medium-chain alcohol dehydrogenases, catalytic domain"/>
    <property type="match status" value="1"/>
</dbReference>
<evidence type="ECO:0000259" key="2">
    <source>
        <dbReference type="SMART" id="SM00829"/>
    </source>
</evidence>
<evidence type="ECO:0000256" key="1">
    <source>
        <dbReference type="ARBA" id="ARBA00022857"/>
    </source>
</evidence>
<dbReference type="InterPro" id="IPR011032">
    <property type="entry name" value="GroES-like_sf"/>
</dbReference>
<dbReference type="SUPFAM" id="SSF50129">
    <property type="entry name" value="GroES-like"/>
    <property type="match status" value="1"/>
</dbReference>
<dbReference type="InterPro" id="IPR013149">
    <property type="entry name" value="ADH-like_C"/>
</dbReference>
<dbReference type="Proteomes" id="UP000284057">
    <property type="component" value="Unassembled WGS sequence"/>
</dbReference>
<feature type="domain" description="Enoyl reductase (ER)" evidence="2">
    <location>
        <begin position="10"/>
        <end position="337"/>
    </location>
</feature>
<dbReference type="SMART" id="SM00829">
    <property type="entry name" value="PKS_ER"/>
    <property type="match status" value="1"/>
</dbReference>
<dbReference type="SUPFAM" id="SSF51735">
    <property type="entry name" value="NAD(P)-binding Rossmann-fold domains"/>
    <property type="match status" value="1"/>
</dbReference>
<dbReference type="Pfam" id="PF08240">
    <property type="entry name" value="ADH_N"/>
    <property type="match status" value="1"/>
</dbReference>
<dbReference type="GO" id="GO:0003730">
    <property type="term" value="F:mRNA 3'-UTR binding"/>
    <property type="evidence" value="ECO:0007669"/>
    <property type="project" value="TreeGrafter"/>
</dbReference>
<dbReference type="GO" id="GO:0070402">
    <property type="term" value="F:NADPH binding"/>
    <property type="evidence" value="ECO:0007669"/>
    <property type="project" value="TreeGrafter"/>
</dbReference>
<dbReference type="InterPro" id="IPR051603">
    <property type="entry name" value="Zinc-ADH_QOR/CCCR"/>
</dbReference>
<organism evidence="3 4">
    <name type="scientific">Jiangella rhizosphaerae</name>
    <dbReference type="NCBI Taxonomy" id="2293569"/>
    <lineage>
        <taxon>Bacteria</taxon>
        <taxon>Bacillati</taxon>
        <taxon>Actinomycetota</taxon>
        <taxon>Actinomycetes</taxon>
        <taxon>Jiangellales</taxon>
        <taxon>Jiangellaceae</taxon>
        <taxon>Jiangella</taxon>
    </lineage>
</organism>
<protein>
    <submittedName>
        <fullName evidence="3">NADPH:quinone reductase</fullName>
    </submittedName>
</protein>
<keyword evidence="1" id="KW-0521">NADP</keyword>
<gene>
    <name evidence="3" type="ORF">DY240_19935</name>
</gene>
<dbReference type="PANTHER" id="PTHR44154">
    <property type="entry name" value="QUINONE OXIDOREDUCTASE"/>
    <property type="match status" value="1"/>
</dbReference>
<proteinExistence type="predicted"/>
<keyword evidence="4" id="KW-1185">Reference proteome</keyword>
<dbReference type="EMBL" id="QUAL01000183">
    <property type="protein sequence ID" value="RIQ19473.1"/>
    <property type="molecule type" value="Genomic_DNA"/>
</dbReference>
<name>A0A418KM63_9ACTN</name>
<evidence type="ECO:0000313" key="4">
    <source>
        <dbReference type="Proteomes" id="UP000284057"/>
    </source>
</evidence>
<dbReference type="RefSeq" id="WP_119661598.1">
    <property type="nucleotide sequence ID" value="NZ_QUAL01000183.1"/>
</dbReference>
<evidence type="ECO:0000313" key="3">
    <source>
        <dbReference type="EMBL" id="RIQ19473.1"/>
    </source>
</evidence>
<dbReference type="Gene3D" id="3.40.50.720">
    <property type="entry name" value="NAD(P)-binding Rossmann-like Domain"/>
    <property type="match status" value="1"/>
</dbReference>